<dbReference type="InterPro" id="IPR004147">
    <property type="entry name" value="ABC1_dom"/>
</dbReference>
<reference evidence="6" key="1">
    <citation type="submission" date="2020-10" db="EMBL/GenBank/DDBJ databases">
        <authorList>
            <person name="Roach M.J.R."/>
        </authorList>
    </citation>
    <scope>NUCLEOTIDE SEQUENCE</scope>
    <source>
        <strain evidence="6">CBS 1945</strain>
    </source>
</reference>
<dbReference type="CDD" id="cd13969">
    <property type="entry name" value="ADCK1-like"/>
    <property type="match status" value="1"/>
</dbReference>
<feature type="region of interest" description="Disordered" evidence="4">
    <location>
        <begin position="1118"/>
        <end position="1142"/>
    </location>
</feature>
<keyword evidence="7" id="KW-1185">Reference proteome</keyword>
<evidence type="ECO:0000256" key="4">
    <source>
        <dbReference type="SAM" id="MobiDB-lite"/>
    </source>
</evidence>
<dbReference type="CDD" id="cd12148">
    <property type="entry name" value="fungal_TF_MHR"/>
    <property type="match status" value="1"/>
</dbReference>
<dbReference type="SMART" id="SM00066">
    <property type="entry name" value="GAL4"/>
    <property type="match status" value="1"/>
</dbReference>
<dbReference type="GO" id="GO:0055088">
    <property type="term" value="P:lipid homeostasis"/>
    <property type="evidence" value="ECO:0007669"/>
    <property type="project" value="TreeGrafter"/>
</dbReference>
<dbReference type="PANTHER" id="PTHR43173">
    <property type="entry name" value="ABC1 FAMILY PROTEIN"/>
    <property type="match status" value="1"/>
</dbReference>
<dbReference type="GO" id="GO:0003677">
    <property type="term" value="F:DNA binding"/>
    <property type="evidence" value="ECO:0007669"/>
    <property type="project" value="InterPro"/>
</dbReference>
<keyword evidence="3" id="KW-0539">Nucleus</keyword>
<dbReference type="KEGG" id="bnn:FOA43_001778"/>
<dbReference type="InterPro" id="IPR001138">
    <property type="entry name" value="Zn2Cys6_DnaBD"/>
</dbReference>
<name>A0A875S3U5_EENNA</name>
<dbReference type="InterPro" id="IPR007219">
    <property type="entry name" value="XnlR_reg_dom"/>
</dbReference>
<dbReference type="CDD" id="cd00067">
    <property type="entry name" value="GAL4"/>
    <property type="match status" value="1"/>
</dbReference>
<dbReference type="Gene3D" id="4.10.240.10">
    <property type="entry name" value="Zn(2)-C6 fungal-type DNA-binding domain"/>
    <property type="match status" value="1"/>
</dbReference>
<dbReference type="EMBL" id="CP064812">
    <property type="protein sequence ID" value="QPG74449.1"/>
    <property type="molecule type" value="Genomic_DNA"/>
</dbReference>
<evidence type="ECO:0000256" key="1">
    <source>
        <dbReference type="ARBA" id="ARBA00009670"/>
    </source>
</evidence>
<feature type="compositionally biased region" description="Polar residues" evidence="4">
    <location>
        <begin position="1"/>
        <end position="19"/>
    </location>
</feature>
<dbReference type="GO" id="GO:0000981">
    <property type="term" value="F:DNA-binding transcription factor activity, RNA polymerase II-specific"/>
    <property type="evidence" value="ECO:0007669"/>
    <property type="project" value="InterPro"/>
</dbReference>
<feature type="region of interest" description="Disordered" evidence="4">
    <location>
        <begin position="1"/>
        <end position="23"/>
    </location>
</feature>
<feature type="compositionally biased region" description="Low complexity" evidence="4">
    <location>
        <begin position="1007"/>
        <end position="1035"/>
    </location>
</feature>
<sequence length="1683" mass="189245">MTTDSGFDTKLLHSSSDTSKAPKVKARRHRLALSCSICRQRKVKCDRERPHCKACERYHVTHLCSYDEPSWIYSNGRRVRNNDKDESAEIVDGGSEVLSGGIGEDAAGIKRRRSSGSVSASSSGSGSALDEPSYLPGYPGRHMPIITAVGSNERSAQDTKRDESVLSELQILKDKIKLLETSVAKIEPSEAPSNFSSIVHSRPLPPILPHNLGTPELRKWSLPPPLTSHGSFYAPQSPYPQSGLATRQGSFSGFSSLRPVVPVPPLASLTSPMASPISQPRPTLVSSQLPCSDLYADPSRKGLLYDYLGIEADDRIDFYAGCFPTLTKCSRINNHGPLSWVSLILKDYYSRPIISKIIKYKKKYGAALFAGNSRESCLRSVLGSDKTSREAEFKRREFSNPTCPVLGENLSYSKQKWSPERPPDSPRINPSELSLSTKRDAETTIIEGILDVLPVKKMIWLLVERFFQYVYPFSPYLDETRFVSDIEAIIGPKSLAEEKVTTVHMERKLDFSVMGSLLIALKMAYLSLSGNYEAADDYPQRTPNEMYLLSHPLDEKIINVAQLCLNQFKLLRRSTMSIFQCAFLMRDYQKLDGYDGFCDGDSQVFTGLLVQMGISIGLNRDPDNFDFSVGTDRMKSSWRKLWYCLIATDMTQCTVMGDPRIVSDDIYDTKLPVFSKLDFNNNDLDIEGETVLAIRERFELGQEMNKVVQLAASLKGSPVVLELLPKLDRLERIIKLKWESLSSLLTPTDGNHIHNIHKMQQIMLYAEAVSLLHPIYHHLILFYEKKGTFRAARKFTMKSVEFLMEIHANFENLVKRSYRYVGTGFDFVFTPVLEVFIHKCLHLQLSLYLRSSSLEARLCEAPQNDEIVEVIKKFKKTILIKNIKEKYICAMSILAGKYFYAWRMTKAHTLILKVLEDGLATLTGADEPNNFLSGMGKDELVELFELVNIENYVNGTSGVKNIARKRVLTEAEDVSLDENSRMNSFSDYSVPKGPSGFPLAVATSANSSNSATSTTSATSGAPDLSAMSHSSPESSPRTVDPLNSVYTPSIVDPTDKNIDNFWAKMFYKNTESGDLNLDSLFAEFTSFDNNSFDLFNGNLAGQDGVDYKSGAGMWEGSESNAAANVSGPDGSNGPNGPNGSADSELGITLQAISPRNVLVDKAIFDIICPAGLIASSDFRHGLVDSYLVGERVGVVTVATVRCFGLYLRTLKKKYSSDAEYEEAFHRTHKKAAEITLHSLRKNGGIYIKIGQHLGAMTYLLPFEWTDTMVPLQDECPQSSLEDIKEMFEKDTGVKMDDYFSEFDPIPIGTASLAQVHVARLKSNGTQVAVKVEHPSLAKFVPLDVWLTKTVFDLMYKVFPEYPLTWLGDELQSSIYVELDFRNEARNAQKTDEYFRPYHRLTALRIPKVYASKQRILIMEYVGGARLDNLHYIDSHGISRAEVSSCIAHIFNNMIFQSGFVHCDPHHGNLAIRALEHPVDGHNFEIVLYDHGLYRTIPYNMKVSYAKFWLAMLDKNPKVMRKYGKQFAQIDDGKYPILAAALTGRDFKHATSGDIDSERSQEEIENMRGMLLQDHLILDLMALLASVPKIVLLILKTNDLVRHLDESLHNPLGNERTFFIMATYCAHTVLEDDKACNSRDHGRWSLIWCFNELKALSKYYNRSFQLRLFDLMFYIKNLSHRFMF</sequence>
<dbReference type="InterPro" id="IPR051130">
    <property type="entry name" value="Mito_struct-func_regulator"/>
</dbReference>
<feature type="domain" description="Zn(2)-C6 fungal-type" evidence="5">
    <location>
        <begin position="34"/>
        <end position="66"/>
    </location>
</feature>
<dbReference type="Proteomes" id="UP000662931">
    <property type="component" value="Chromosome 1"/>
</dbReference>
<feature type="compositionally biased region" description="Low complexity" evidence="4">
    <location>
        <begin position="1126"/>
        <end position="1140"/>
    </location>
</feature>
<dbReference type="GO" id="GO:0005743">
    <property type="term" value="C:mitochondrial inner membrane"/>
    <property type="evidence" value="ECO:0007669"/>
    <property type="project" value="TreeGrafter"/>
</dbReference>
<protein>
    <recommendedName>
        <fullName evidence="5">Zn(2)-C6 fungal-type domain-containing protein</fullName>
    </recommendedName>
</protein>
<feature type="region of interest" description="Disordered" evidence="4">
    <location>
        <begin position="84"/>
        <end position="136"/>
    </location>
</feature>
<dbReference type="InterPro" id="IPR045307">
    <property type="entry name" value="ADCK1_dom"/>
</dbReference>
<dbReference type="GeneID" id="62195179"/>
<evidence type="ECO:0000256" key="3">
    <source>
        <dbReference type="ARBA" id="ARBA00023242"/>
    </source>
</evidence>
<dbReference type="GO" id="GO:0007005">
    <property type="term" value="P:mitochondrion organization"/>
    <property type="evidence" value="ECO:0007669"/>
    <property type="project" value="TreeGrafter"/>
</dbReference>
<dbReference type="Pfam" id="PF04082">
    <property type="entry name" value="Fungal_trans"/>
    <property type="match status" value="1"/>
</dbReference>
<dbReference type="Pfam" id="PF03109">
    <property type="entry name" value="ABC1"/>
    <property type="match status" value="1"/>
</dbReference>
<dbReference type="RefSeq" id="XP_038778014.1">
    <property type="nucleotide sequence ID" value="XM_038922086.1"/>
</dbReference>
<dbReference type="SUPFAM" id="SSF57701">
    <property type="entry name" value="Zn2/Cys6 DNA-binding domain"/>
    <property type="match status" value="1"/>
</dbReference>
<organism evidence="6 7">
    <name type="scientific">Eeniella nana</name>
    <name type="common">Yeast</name>
    <name type="synonym">Brettanomyces nanus</name>
    <dbReference type="NCBI Taxonomy" id="13502"/>
    <lineage>
        <taxon>Eukaryota</taxon>
        <taxon>Fungi</taxon>
        <taxon>Dikarya</taxon>
        <taxon>Ascomycota</taxon>
        <taxon>Saccharomycotina</taxon>
        <taxon>Pichiomycetes</taxon>
        <taxon>Pichiales</taxon>
        <taxon>Pichiaceae</taxon>
        <taxon>Brettanomyces</taxon>
    </lineage>
</organism>
<dbReference type="OrthoDB" id="427480at2759"/>
<gene>
    <name evidence="6" type="ORF">FOA43_001778</name>
</gene>
<feature type="compositionally biased region" description="Low complexity" evidence="4">
    <location>
        <begin position="115"/>
        <end position="128"/>
    </location>
</feature>
<feature type="region of interest" description="Disordered" evidence="4">
    <location>
        <begin position="414"/>
        <end position="434"/>
    </location>
</feature>
<dbReference type="PROSITE" id="PS50048">
    <property type="entry name" value="ZN2_CY6_FUNGAL_2"/>
    <property type="match status" value="1"/>
</dbReference>
<dbReference type="InterPro" id="IPR011009">
    <property type="entry name" value="Kinase-like_dom_sf"/>
</dbReference>
<feature type="region of interest" description="Disordered" evidence="4">
    <location>
        <begin position="1007"/>
        <end position="1042"/>
    </location>
</feature>
<dbReference type="GO" id="GO:0008270">
    <property type="term" value="F:zinc ion binding"/>
    <property type="evidence" value="ECO:0007669"/>
    <property type="project" value="InterPro"/>
</dbReference>
<evidence type="ECO:0000259" key="5">
    <source>
        <dbReference type="PROSITE" id="PS50048"/>
    </source>
</evidence>
<evidence type="ECO:0000313" key="6">
    <source>
        <dbReference type="EMBL" id="QPG74449.1"/>
    </source>
</evidence>
<dbReference type="InterPro" id="IPR036864">
    <property type="entry name" value="Zn2-C6_fun-type_DNA-bd_sf"/>
</dbReference>
<comment type="similarity">
    <text evidence="1">Belongs to the protein kinase superfamily. ADCK protein kinase family.</text>
</comment>
<dbReference type="SMART" id="SM00906">
    <property type="entry name" value="Fungal_trans"/>
    <property type="match status" value="1"/>
</dbReference>
<proteinExistence type="inferred from homology"/>
<dbReference type="SUPFAM" id="SSF56112">
    <property type="entry name" value="Protein kinase-like (PK-like)"/>
    <property type="match status" value="1"/>
</dbReference>
<keyword evidence="2" id="KW-0479">Metal-binding</keyword>
<dbReference type="PANTHER" id="PTHR43173:SF19">
    <property type="entry name" value="AARF DOMAIN-CONTAINING PROTEIN KINASE 1"/>
    <property type="match status" value="1"/>
</dbReference>
<dbReference type="PROSITE" id="PS00463">
    <property type="entry name" value="ZN2_CY6_FUNGAL_1"/>
    <property type="match status" value="1"/>
</dbReference>
<dbReference type="Pfam" id="PF00172">
    <property type="entry name" value="Zn_clus"/>
    <property type="match status" value="1"/>
</dbReference>
<evidence type="ECO:0000256" key="2">
    <source>
        <dbReference type="ARBA" id="ARBA00022723"/>
    </source>
</evidence>
<accession>A0A875S3U5</accession>
<evidence type="ECO:0000313" key="7">
    <source>
        <dbReference type="Proteomes" id="UP000662931"/>
    </source>
</evidence>
<dbReference type="GO" id="GO:0006351">
    <property type="term" value="P:DNA-templated transcription"/>
    <property type="evidence" value="ECO:0007669"/>
    <property type="project" value="InterPro"/>
</dbReference>